<evidence type="ECO:0000256" key="4">
    <source>
        <dbReference type="ARBA" id="ARBA00023141"/>
    </source>
</evidence>
<evidence type="ECO:0000313" key="9">
    <source>
        <dbReference type="Proteomes" id="UP000515563"/>
    </source>
</evidence>
<keyword evidence="5" id="KW-0479">Metal-binding</keyword>
<gene>
    <name evidence="5 8" type="primary">trpD</name>
    <name evidence="8" type="ORF">F1D05_21755</name>
</gene>
<feature type="binding site" evidence="5">
    <location>
        <begin position="117"/>
        <end position="125"/>
    </location>
    <ligand>
        <name>5-phospho-alpha-D-ribose 1-diphosphate</name>
        <dbReference type="ChEBI" id="CHEBI:58017"/>
    </ligand>
</feature>
<comment type="cofactor">
    <cofactor evidence="5">
        <name>Mg(2+)</name>
        <dbReference type="ChEBI" id="CHEBI:18420"/>
    </cofactor>
    <text evidence="5">Binds 2 magnesium ions per monomer.</text>
</comment>
<feature type="domain" description="Glycosyl transferase family 3 N-terminal" evidence="7">
    <location>
        <begin position="15"/>
        <end position="75"/>
    </location>
</feature>
<evidence type="ECO:0000259" key="7">
    <source>
        <dbReference type="Pfam" id="PF02885"/>
    </source>
</evidence>
<keyword evidence="4 5" id="KW-0057">Aromatic amino acid biosynthesis</keyword>
<keyword evidence="9" id="KW-1185">Reference proteome</keyword>
<dbReference type="GO" id="GO:0000287">
    <property type="term" value="F:magnesium ion binding"/>
    <property type="evidence" value="ECO:0007669"/>
    <property type="project" value="UniProtKB-UniRule"/>
</dbReference>
<dbReference type="EMBL" id="CP043661">
    <property type="protein sequence ID" value="QNE20056.1"/>
    <property type="molecule type" value="Genomic_DNA"/>
</dbReference>
<evidence type="ECO:0000313" key="8">
    <source>
        <dbReference type="EMBL" id="QNE20056.1"/>
    </source>
</evidence>
<keyword evidence="2 5" id="KW-0808">Transferase</keyword>
<feature type="binding site" evidence="5">
    <location>
        <position position="89"/>
    </location>
    <ligand>
        <name>anthranilate</name>
        <dbReference type="ChEBI" id="CHEBI:16567"/>
        <label>1</label>
    </ligand>
</feature>
<dbReference type="AlphaFoldDB" id="A0A7G6X1E1"/>
<feature type="binding site" evidence="5">
    <location>
        <begin position="92"/>
        <end position="93"/>
    </location>
    <ligand>
        <name>5-phospho-alpha-D-ribose 1-diphosphate</name>
        <dbReference type="ChEBI" id="CHEBI:58017"/>
    </ligand>
</feature>
<evidence type="ECO:0000259" key="6">
    <source>
        <dbReference type="Pfam" id="PF00591"/>
    </source>
</evidence>
<feature type="binding site" evidence="5">
    <location>
        <position position="89"/>
    </location>
    <ligand>
        <name>5-phospho-alpha-D-ribose 1-diphosphate</name>
        <dbReference type="ChEBI" id="CHEBI:58017"/>
    </ligand>
</feature>
<feature type="binding site" evidence="5">
    <location>
        <position position="130"/>
    </location>
    <ligand>
        <name>5-phospho-alpha-D-ribose 1-diphosphate</name>
        <dbReference type="ChEBI" id="CHEBI:58017"/>
    </ligand>
</feature>
<evidence type="ECO:0000256" key="1">
    <source>
        <dbReference type="ARBA" id="ARBA00022676"/>
    </source>
</evidence>
<dbReference type="KEGG" id="kqi:F1D05_21755"/>
<dbReference type="NCBIfam" id="TIGR01245">
    <property type="entry name" value="trpD"/>
    <property type="match status" value="1"/>
</dbReference>
<keyword evidence="5" id="KW-0460">Magnesium</keyword>
<dbReference type="PANTHER" id="PTHR43285">
    <property type="entry name" value="ANTHRANILATE PHOSPHORIBOSYLTRANSFERASE"/>
    <property type="match status" value="1"/>
</dbReference>
<dbReference type="Gene3D" id="3.40.1030.10">
    <property type="entry name" value="Nucleoside phosphorylase/phosphoribosyltransferase catalytic domain"/>
    <property type="match status" value="1"/>
</dbReference>
<protein>
    <recommendedName>
        <fullName evidence="5">Anthranilate phosphoribosyltransferase</fullName>
        <ecNumber evidence="5">2.4.2.18</ecNumber>
    </recommendedName>
</protein>
<proteinExistence type="inferred from homology"/>
<dbReference type="EC" id="2.4.2.18" evidence="5"/>
<comment type="pathway">
    <text evidence="5">Amino-acid biosynthesis; L-tryptophan biosynthesis; L-tryptophan from chorismate: step 2/5.</text>
</comment>
<keyword evidence="5" id="KW-0028">Amino-acid biosynthesis</keyword>
<dbReference type="GO" id="GO:0000162">
    <property type="term" value="P:L-tryptophan biosynthetic process"/>
    <property type="evidence" value="ECO:0007669"/>
    <property type="project" value="UniProtKB-UniRule"/>
</dbReference>
<dbReference type="UniPathway" id="UPA00035">
    <property type="reaction ID" value="UER00041"/>
</dbReference>
<evidence type="ECO:0000256" key="5">
    <source>
        <dbReference type="HAMAP-Rule" id="MF_00211"/>
    </source>
</evidence>
<feature type="binding site" evidence="5">
    <location>
        <position position="176"/>
    </location>
    <ligand>
        <name>anthranilate</name>
        <dbReference type="ChEBI" id="CHEBI:16567"/>
        <label>2</label>
    </ligand>
</feature>
<dbReference type="InterPro" id="IPR005940">
    <property type="entry name" value="Anthranilate_Pribosyl_Tfrase"/>
</dbReference>
<dbReference type="SUPFAM" id="SSF47648">
    <property type="entry name" value="Nucleoside phosphorylase/phosphoribosyltransferase N-terminal domain"/>
    <property type="match status" value="1"/>
</dbReference>
<dbReference type="Proteomes" id="UP000515563">
    <property type="component" value="Chromosome"/>
</dbReference>
<reference evidence="8 9" key="2">
    <citation type="journal article" date="2020" name="Microbiol. Resour. Announc.">
        <title>Antarctic desert soil bacteria exhibit high novel natural product potential, evaluated through long-read genome sequencing and comparative genomics.</title>
        <authorList>
            <person name="Benaud N."/>
            <person name="Edwards R.J."/>
            <person name="Amos T.G."/>
            <person name="D'Agostino P.M."/>
            <person name="Gutierrez-Chavez C."/>
            <person name="Montgomery K."/>
            <person name="Nicetic I."/>
            <person name="Ferrari B.C."/>
        </authorList>
    </citation>
    <scope>NUCLEOTIDE SEQUENCE [LARGE SCALE GENOMIC DNA]</scope>
    <source>
        <strain evidence="8 9">SPB151</strain>
    </source>
</reference>
<dbReference type="Pfam" id="PF00591">
    <property type="entry name" value="Glycos_transf_3"/>
    <property type="match status" value="1"/>
</dbReference>
<dbReference type="PANTHER" id="PTHR43285:SF2">
    <property type="entry name" value="ANTHRANILATE PHOSPHORIBOSYLTRANSFERASE"/>
    <property type="match status" value="1"/>
</dbReference>
<dbReference type="Gene3D" id="1.20.970.10">
    <property type="entry name" value="Transferase, Pyrimidine Nucleoside Phosphorylase, Chain C"/>
    <property type="match status" value="1"/>
</dbReference>
<reference evidence="9" key="1">
    <citation type="submission" date="2019-09" db="EMBL/GenBank/DDBJ databases">
        <title>Antimicrobial potential of Antarctic Bacteria.</title>
        <authorList>
            <person name="Benaud N."/>
            <person name="Edwards R.J."/>
            <person name="Ferrari B.C."/>
        </authorList>
    </citation>
    <scope>NUCLEOTIDE SEQUENCE [LARGE SCALE GENOMIC DNA]</scope>
    <source>
        <strain evidence="9">SPB151</strain>
    </source>
</reference>
<dbReference type="RefSeq" id="WP_185441999.1">
    <property type="nucleotide sequence ID" value="NZ_CP043661.1"/>
</dbReference>
<dbReference type="InterPro" id="IPR017459">
    <property type="entry name" value="Glycosyl_Trfase_fam3_N_dom"/>
</dbReference>
<evidence type="ECO:0000256" key="2">
    <source>
        <dbReference type="ARBA" id="ARBA00022679"/>
    </source>
</evidence>
<feature type="binding site" evidence="5">
    <location>
        <position position="234"/>
    </location>
    <ligand>
        <name>Mg(2+)</name>
        <dbReference type="ChEBI" id="CHEBI:18420"/>
        <label>2</label>
    </ligand>
</feature>
<evidence type="ECO:0000256" key="3">
    <source>
        <dbReference type="ARBA" id="ARBA00022822"/>
    </source>
</evidence>
<dbReference type="Pfam" id="PF02885">
    <property type="entry name" value="Glycos_trans_3N"/>
    <property type="match status" value="1"/>
</dbReference>
<comment type="catalytic activity">
    <reaction evidence="5">
        <text>N-(5-phospho-beta-D-ribosyl)anthranilate + diphosphate = 5-phospho-alpha-D-ribose 1-diphosphate + anthranilate</text>
        <dbReference type="Rhea" id="RHEA:11768"/>
        <dbReference type="ChEBI" id="CHEBI:16567"/>
        <dbReference type="ChEBI" id="CHEBI:18277"/>
        <dbReference type="ChEBI" id="CHEBI:33019"/>
        <dbReference type="ChEBI" id="CHEBI:58017"/>
        <dbReference type="EC" id="2.4.2.18"/>
    </reaction>
</comment>
<feature type="binding site" evidence="5">
    <location>
        <begin position="99"/>
        <end position="102"/>
    </location>
    <ligand>
        <name>5-phospho-alpha-D-ribose 1-diphosphate</name>
        <dbReference type="ChEBI" id="CHEBI:58017"/>
    </ligand>
</feature>
<comment type="subunit">
    <text evidence="5">Homodimer.</text>
</comment>
<comment type="function">
    <text evidence="5">Catalyzes the transfer of the phosphoribosyl group of 5-phosphorylribose-1-pyrophosphate (PRPP) to anthranilate to yield N-(5'-phosphoribosyl)-anthranilate (PRA).</text>
</comment>
<feature type="domain" description="Glycosyl transferase family 3" evidence="6">
    <location>
        <begin position="83"/>
        <end position="337"/>
    </location>
</feature>
<dbReference type="GO" id="GO:0004048">
    <property type="term" value="F:anthranilate phosphoribosyltransferase activity"/>
    <property type="evidence" value="ECO:0007669"/>
    <property type="project" value="UniProtKB-UniRule"/>
</dbReference>
<organism evidence="8 9">
    <name type="scientific">Kribbella qitaiheensis</name>
    <dbReference type="NCBI Taxonomy" id="1544730"/>
    <lineage>
        <taxon>Bacteria</taxon>
        <taxon>Bacillati</taxon>
        <taxon>Actinomycetota</taxon>
        <taxon>Actinomycetes</taxon>
        <taxon>Propionibacteriales</taxon>
        <taxon>Kribbellaceae</taxon>
        <taxon>Kribbella</taxon>
    </lineage>
</organism>
<dbReference type="SUPFAM" id="SSF52418">
    <property type="entry name" value="Nucleoside phosphorylase/phosphoribosyltransferase catalytic domain"/>
    <property type="match status" value="1"/>
</dbReference>
<accession>A0A7G6X1E1</accession>
<dbReference type="HAMAP" id="MF_00211">
    <property type="entry name" value="TrpD"/>
    <property type="match status" value="1"/>
</dbReference>
<dbReference type="GO" id="GO:0005829">
    <property type="term" value="C:cytosol"/>
    <property type="evidence" value="ECO:0007669"/>
    <property type="project" value="TreeGrafter"/>
</dbReference>
<dbReference type="InterPro" id="IPR036320">
    <property type="entry name" value="Glycosyl_Trfase_fam3_N_dom_sf"/>
</dbReference>
<comment type="caution">
    <text evidence="5">Lacks conserved residue(s) required for the propagation of feature annotation.</text>
</comment>
<keyword evidence="3 5" id="KW-0822">Tryptophan biosynthesis</keyword>
<comment type="similarity">
    <text evidence="5">Belongs to the anthranilate phosphoribosyltransferase family.</text>
</comment>
<dbReference type="InterPro" id="IPR035902">
    <property type="entry name" value="Nuc_phospho_transferase"/>
</dbReference>
<keyword evidence="1 5" id="KW-0328">Glycosyltransferase</keyword>
<name>A0A7G6X1E1_9ACTN</name>
<sequence>MATILRTTERTWSGLITTLLAGRDLTAADATWAMDDLVRGTATSAQVSGFLIALRAKGETATELGGLADALRSHASPVTIPGTFVDIVGTGGDGTGAVNLSTMAAIVVASTGTTVVKHGGRAASSSTGGSADLVEHLGIPLDLPGDRAAAIAAEAGITYLFAPRFNPALRHVAAVRRDLAVPTVFNVLGPLLNPAQPRHQLVGVADPRIQPVIASALAARGTSALVVRGDDGLDKLTTTGDSQVWIVHGGTCTPRTFDPRDLGLALSHPSQLRGGDPFTNEAILHRLLAGVRGPVRDAVLLNAAAALTTATLSAAPLTEQLASHYTRCSEAIDTGQAANTLRRWITASSQL</sequence>
<dbReference type="InterPro" id="IPR000312">
    <property type="entry name" value="Glycosyl_Trfase_fam3"/>
</dbReference>
<feature type="binding site" evidence="5">
    <location>
        <position position="101"/>
    </location>
    <ligand>
        <name>Mg(2+)</name>
        <dbReference type="ChEBI" id="CHEBI:18420"/>
        <label>1</label>
    </ligand>
</feature>